<dbReference type="SUPFAM" id="SSF51658">
    <property type="entry name" value="Xylose isomerase-like"/>
    <property type="match status" value="1"/>
</dbReference>
<organism evidence="2 3">
    <name type="scientific">Carpinus fangiana</name>
    <dbReference type="NCBI Taxonomy" id="176857"/>
    <lineage>
        <taxon>Eukaryota</taxon>
        <taxon>Viridiplantae</taxon>
        <taxon>Streptophyta</taxon>
        <taxon>Embryophyta</taxon>
        <taxon>Tracheophyta</taxon>
        <taxon>Spermatophyta</taxon>
        <taxon>Magnoliopsida</taxon>
        <taxon>eudicotyledons</taxon>
        <taxon>Gunneridae</taxon>
        <taxon>Pentapetalae</taxon>
        <taxon>rosids</taxon>
        <taxon>fabids</taxon>
        <taxon>Fagales</taxon>
        <taxon>Betulaceae</taxon>
        <taxon>Carpinus</taxon>
    </lineage>
</organism>
<sequence length="368" mass="40109">MPPCLPAISSMSIGRCAFAHPLMPKLTAAAKHGFSGVEIFEEDLVAHAKDHYHSDSLNDLLATAHDIHAHCKSIGLRIVCLQPFRAYEGLTDPAAHAAKIAEWKRWLLVARALHTDLVSVASTFGLPDGATTGDVAAIAADLAELADLAAAAPGEPPLRVSFEALAWGAHVDTWERSWEVVQRADRPNLGICLDTFNIAARVFADPAVSSGRTGDAEEAMRASIARTTELIDVEKVFNVQVVDGERLREPLIEGHAFYDADQPARMSWSRNCRLFYGEQDRGAYLPVTEICRAIFEGLGYQGWVSMELFSRTCAKPGDTVIEEHTARGIKSWVKLCKDMNVDMVGVRATEQQSELAMTAEAVDVTANL</sequence>
<reference evidence="2 3" key="1">
    <citation type="submission" date="2019-06" db="EMBL/GenBank/DDBJ databases">
        <title>A chromosomal-level reference genome of Carpinus fangiana (Coryloideae, Betulaceae).</title>
        <authorList>
            <person name="Yang X."/>
            <person name="Wang Z."/>
            <person name="Zhang L."/>
            <person name="Hao G."/>
            <person name="Liu J."/>
            <person name="Yang Y."/>
        </authorList>
    </citation>
    <scope>NUCLEOTIDE SEQUENCE [LARGE SCALE GENOMIC DNA]</scope>
    <source>
        <strain evidence="2">Cfa_2016G</strain>
        <tissue evidence="2">Leaf</tissue>
    </source>
</reference>
<protein>
    <recommendedName>
        <fullName evidence="1">Xylose isomerase-like TIM barrel domain-containing protein</fullName>
    </recommendedName>
</protein>
<feature type="domain" description="Xylose isomerase-like TIM barrel" evidence="1">
    <location>
        <begin position="27"/>
        <end position="322"/>
    </location>
</feature>
<dbReference type="PANTHER" id="PTHR12110:SF21">
    <property type="entry name" value="XYLOSE ISOMERASE-LIKE TIM BARREL DOMAIN-CONTAINING PROTEIN"/>
    <property type="match status" value="1"/>
</dbReference>
<proteinExistence type="predicted"/>
<accession>A0A5N6L3T4</accession>
<dbReference type="EMBL" id="VIBQ01000089">
    <property type="protein sequence ID" value="KAB8698114.1"/>
    <property type="molecule type" value="Genomic_DNA"/>
</dbReference>
<dbReference type="AlphaFoldDB" id="A0A5N6L3T4"/>
<evidence type="ECO:0000313" key="2">
    <source>
        <dbReference type="EMBL" id="KAB8698114.1"/>
    </source>
</evidence>
<dbReference type="InterPro" id="IPR036237">
    <property type="entry name" value="Xyl_isomerase-like_sf"/>
</dbReference>
<gene>
    <name evidence="2" type="ORF">FH972_026364</name>
</gene>
<dbReference type="Proteomes" id="UP000327013">
    <property type="component" value="Unassembled WGS sequence"/>
</dbReference>
<keyword evidence="3" id="KW-1185">Reference proteome</keyword>
<dbReference type="Gene3D" id="3.20.20.150">
    <property type="entry name" value="Divalent-metal-dependent TIM barrel enzymes"/>
    <property type="match status" value="1"/>
</dbReference>
<name>A0A5N6L3T4_9ROSI</name>
<comment type="caution">
    <text evidence="2">The sequence shown here is derived from an EMBL/GenBank/DDBJ whole genome shotgun (WGS) entry which is preliminary data.</text>
</comment>
<dbReference type="InterPro" id="IPR050312">
    <property type="entry name" value="IolE/XylAMocC-like"/>
</dbReference>
<dbReference type="InterPro" id="IPR013022">
    <property type="entry name" value="Xyl_isomerase-like_TIM-brl"/>
</dbReference>
<dbReference type="PANTHER" id="PTHR12110">
    <property type="entry name" value="HYDROXYPYRUVATE ISOMERASE"/>
    <property type="match status" value="1"/>
</dbReference>
<dbReference type="OrthoDB" id="5360893at2759"/>
<dbReference type="Pfam" id="PF01261">
    <property type="entry name" value="AP_endonuc_2"/>
    <property type="match status" value="1"/>
</dbReference>
<evidence type="ECO:0000313" key="3">
    <source>
        <dbReference type="Proteomes" id="UP000327013"/>
    </source>
</evidence>
<evidence type="ECO:0000259" key="1">
    <source>
        <dbReference type="Pfam" id="PF01261"/>
    </source>
</evidence>